<evidence type="ECO:0000256" key="1">
    <source>
        <dbReference type="SAM" id="MobiDB-lite"/>
    </source>
</evidence>
<evidence type="ECO:0000259" key="2">
    <source>
        <dbReference type="SMART" id="SM00382"/>
    </source>
</evidence>
<dbReference type="InterPro" id="IPR011704">
    <property type="entry name" value="ATPase_dyneun-rel_AAA"/>
</dbReference>
<organism evidence="3 4">
    <name type="scientific">Endozoicomonas lisbonensis</name>
    <dbReference type="NCBI Taxonomy" id="3120522"/>
    <lineage>
        <taxon>Bacteria</taxon>
        <taxon>Pseudomonadati</taxon>
        <taxon>Pseudomonadota</taxon>
        <taxon>Gammaproteobacteria</taxon>
        <taxon>Oceanospirillales</taxon>
        <taxon>Endozoicomonadaceae</taxon>
        <taxon>Endozoicomonas</taxon>
    </lineage>
</organism>
<proteinExistence type="predicted"/>
<reference evidence="3 4" key="1">
    <citation type="submission" date="2024-06" db="EMBL/GenBank/DDBJ databases">
        <title>Genomic Encyclopedia of Type Strains, Phase V (KMG-V): Genome sequencing to study the core and pangenomes of soil and plant-associated prokaryotes.</title>
        <authorList>
            <person name="Whitman W."/>
        </authorList>
    </citation>
    <scope>NUCLEOTIDE SEQUENCE [LARGE SCALE GENOMIC DNA]</scope>
    <source>
        <strain evidence="3 4">NE40</strain>
    </source>
</reference>
<accession>A0ABV2SL69</accession>
<keyword evidence="4" id="KW-1185">Reference proteome</keyword>
<feature type="domain" description="AAA+ ATPase" evidence="2">
    <location>
        <begin position="374"/>
        <end position="567"/>
    </location>
</feature>
<evidence type="ECO:0000313" key="4">
    <source>
        <dbReference type="Proteomes" id="UP001549366"/>
    </source>
</evidence>
<dbReference type="InterPro" id="IPR027417">
    <property type="entry name" value="P-loop_NTPase"/>
</dbReference>
<protein>
    <recommendedName>
        <fullName evidence="2">AAA+ ATPase domain-containing protein</fullName>
    </recommendedName>
</protein>
<dbReference type="RefSeq" id="WP_354008592.1">
    <property type="nucleotide sequence ID" value="NZ_JBEWTA010000001.1"/>
</dbReference>
<dbReference type="Pfam" id="PF07728">
    <property type="entry name" value="AAA_5"/>
    <property type="match status" value="1"/>
</dbReference>
<dbReference type="Gene3D" id="3.40.50.300">
    <property type="entry name" value="P-loop containing nucleotide triphosphate hydrolases"/>
    <property type="match status" value="1"/>
</dbReference>
<dbReference type="EMBL" id="JBEWTB010000002">
    <property type="protein sequence ID" value="MET4758514.1"/>
    <property type="molecule type" value="Genomic_DNA"/>
</dbReference>
<gene>
    <name evidence="3" type="ORF">V5J35_003706</name>
</gene>
<evidence type="ECO:0000313" key="3">
    <source>
        <dbReference type="EMBL" id="MET4758514.1"/>
    </source>
</evidence>
<dbReference type="InterPro" id="IPR052934">
    <property type="entry name" value="Methyl-DNA_Rec/Restrict_Enz"/>
</dbReference>
<sequence>MDANEYKPMTSYLLTWNPKHFSLNSDDSEEGLNCQEGDEIRWSCNSKQPVKGDRVYLVRVGDEPRGIVASGTVTQPGYSDVDWKDPDKERLYIKFRLDDLRLENHEGQLPMFVLERQFPKQQWSPQSSGIVVQSDYTDSLKGLWETVKGQHGVETILRWSLDSCDWGQKWIEGYKQIASMAQAIQSSGELSDRNLETLWFTRNNGLASVGVGNLSRAEFDQNKGILKQLTFDIFASPGKATLDSVIRSWKGYGFSRTNYAVINRMLATIAPEQVTTILDARVLTRIQTEFKRLFKLPFSRTGNWFEDNQTLLNAIRPLLTGDWDAYELNTSLWHFYEQLNVTRKTEASEAAPAEQISSNAQSETQEEPIMDKPAGTNTIFYGPPGTGKTYHVVKAAMEAAEPEFAGFNADQREELKAAYDELIETGRIRFVTFHQSYSYEEFIEGLRANTDGTGQVSYAIESGIFKQICQDAQADKSYDSFVLVIDEINRGNISKIFGELITLIEPSKRQGQPEALSVKLPYSKESFSVPGNLHIIGTMNTADRSLAMMDTALRRRFDFREMMPKYSLLDDELAEGVCLGRLLRTMNERIEYLYDREHMLGHAFFMPIIEQESEQERFTTLGNVFKDKIIPLLEEYFFEDWEKIRLVLGDNQKKDETLQFVKKKTVRPQALFGSNYEDEAFGNAGVRYEINEDAFSKPEAFLKVAGKIAEAHENE</sequence>
<dbReference type="InterPro" id="IPR003593">
    <property type="entry name" value="AAA+_ATPase"/>
</dbReference>
<name>A0ABV2SL69_9GAMM</name>
<feature type="region of interest" description="Disordered" evidence="1">
    <location>
        <begin position="346"/>
        <end position="377"/>
    </location>
</feature>
<dbReference type="Proteomes" id="UP001549366">
    <property type="component" value="Unassembled WGS sequence"/>
</dbReference>
<dbReference type="SMART" id="SM00382">
    <property type="entry name" value="AAA"/>
    <property type="match status" value="1"/>
</dbReference>
<dbReference type="SUPFAM" id="SSF52540">
    <property type="entry name" value="P-loop containing nucleoside triphosphate hydrolases"/>
    <property type="match status" value="1"/>
</dbReference>
<comment type="caution">
    <text evidence="3">The sequence shown here is derived from an EMBL/GenBank/DDBJ whole genome shotgun (WGS) entry which is preliminary data.</text>
</comment>
<dbReference type="PANTHER" id="PTHR37291:SF1">
    <property type="entry name" value="TYPE IV METHYL-DIRECTED RESTRICTION ENZYME ECOKMCRB SUBUNIT"/>
    <property type="match status" value="1"/>
</dbReference>
<dbReference type="PANTHER" id="PTHR37291">
    <property type="entry name" value="5-METHYLCYTOSINE-SPECIFIC RESTRICTION ENZYME B"/>
    <property type="match status" value="1"/>
</dbReference>